<sequence length="148" mass="16894">MPDAIEFYLPADPYGELSNFAPFPIKLGGKKWPTSEHYFQAQKFAGTSHEEDIRRAKKPKLAAEMGRDRKRPLRRDWESVKERVMLDALRAKFTQHADLRELLLGTGDARLVEHTANDAYWGDGGDGSGKNRLGQLLMQLRAELREAR</sequence>
<accession>A0A9X3EQJ3</accession>
<protein>
    <submittedName>
        <fullName evidence="4">NADAR family protein</fullName>
    </submittedName>
</protein>
<dbReference type="CDD" id="cd15457">
    <property type="entry name" value="NADAR"/>
    <property type="match status" value="1"/>
</dbReference>
<comment type="catalytic activity">
    <reaction evidence="1">
        <text>5-amino-6-(5-phospho-D-ribosylamino)uracil + H2O = 5,6-diaminouracil + D-ribose 5-phosphate</text>
        <dbReference type="Rhea" id="RHEA:55020"/>
        <dbReference type="ChEBI" id="CHEBI:15377"/>
        <dbReference type="ChEBI" id="CHEBI:46252"/>
        <dbReference type="ChEBI" id="CHEBI:58453"/>
        <dbReference type="ChEBI" id="CHEBI:78346"/>
    </reaction>
</comment>
<reference evidence="4" key="1">
    <citation type="submission" date="2022-11" db="EMBL/GenBank/DDBJ databases">
        <title>Minimal conservation of predation-associated metabolite biosynthetic gene clusters underscores biosynthetic potential of Myxococcota including descriptions for ten novel species: Archangium lansinium sp. nov., Myxococcus landrumus sp. nov., Nannocystis bai.</title>
        <authorList>
            <person name="Ahearne A."/>
            <person name="Stevens C."/>
            <person name="Phillips K."/>
        </authorList>
    </citation>
    <scope>NUCLEOTIDE SEQUENCE</scope>
    <source>
        <strain evidence="4">Na p29</strain>
    </source>
</reference>
<feature type="domain" description="NADAR" evidence="3">
    <location>
        <begin position="7"/>
        <end position="145"/>
    </location>
</feature>
<dbReference type="SUPFAM" id="SSF143990">
    <property type="entry name" value="YbiA-like"/>
    <property type="match status" value="1"/>
</dbReference>
<name>A0A9X3EQJ3_9BACT</name>
<dbReference type="InterPro" id="IPR012816">
    <property type="entry name" value="NADAR"/>
</dbReference>
<evidence type="ECO:0000256" key="2">
    <source>
        <dbReference type="ARBA" id="ARBA00000751"/>
    </source>
</evidence>
<evidence type="ECO:0000256" key="1">
    <source>
        <dbReference type="ARBA" id="ARBA00000022"/>
    </source>
</evidence>
<dbReference type="NCBIfam" id="TIGR02464">
    <property type="entry name" value="ribofla_fusion"/>
    <property type="match status" value="1"/>
</dbReference>
<comment type="catalytic activity">
    <reaction evidence="2">
        <text>2,5-diamino-6-hydroxy-4-(5-phosphoribosylamino)-pyrimidine + H2O = 2,5,6-triamino-4-hydroxypyrimidine + D-ribose 5-phosphate</text>
        <dbReference type="Rhea" id="RHEA:23436"/>
        <dbReference type="ChEBI" id="CHEBI:15377"/>
        <dbReference type="ChEBI" id="CHEBI:58614"/>
        <dbReference type="ChEBI" id="CHEBI:78346"/>
        <dbReference type="ChEBI" id="CHEBI:137796"/>
    </reaction>
</comment>
<proteinExistence type="predicted"/>
<dbReference type="Pfam" id="PF08719">
    <property type="entry name" value="NADAR"/>
    <property type="match status" value="1"/>
</dbReference>
<evidence type="ECO:0000313" key="5">
    <source>
        <dbReference type="Proteomes" id="UP001150924"/>
    </source>
</evidence>
<dbReference type="AlphaFoldDB" id="A0A9X3EQJ3"/>
<dbReference type="InterPro" id="IPR037238">
    <property type="entry name" value="YbiA-like_sf"/>
</dbReference>
<keyword evidence="5" id="KW-1185">Reference proteome</keyword>
<organism evidence="4 5">
    <name type="scientific">Nannocystis pusilla</name>
    <dbReference type="NCBI Taxonomy" id="889268"/>
    <lineage>
        <taxon>Bacteria</taxon>
        <taxon>Pseudomonadati</taxon>
        <taxon>Myxococcota</taxon>
        <taxon>Polyangia</taxon>
        <taxon>Nannocystales</taxon>
        <taxon>Nannocystaceae</taxon>
        <taxon>Nannocystis</taxon>
    </lineage>
</organism>
<dbReference type="RefSeq" id="WP_267770966.1">
    <property type="nucleotide sequence ID" value="NZ_JAPNKE010000002.1"/>
</dbReference>
<gene>
    <name evidence="4" type="ORF">OV079_22790</name>
</gene>
<evidence type="ECO:0000259" key="3">
    <source>
        <dbReference type="Pfam" id="PF08719"/>
    </source>
</evidence>
<dbReference type="EMBL" id="JAPNKE010000002">
    <property type="protein sequence ID" value="MCY1008333.1"/>
    <property type="molecule type" value="Genomic_DNA"/>
</dbReference>
<comment type="caution">
    <text evidence="4">The sequence shown here is derived from an EMBL/GenBank/DDBJ whole genome shotgun (WGS) entry which is preliminary data.</text>
</comment>
<dbReference type="Gene3D" id="1.10.357.40">
    <property type="entry name" value="YbiA-like"/>
    <property type="match status" value="1"/>
</dbReference>
<dbReference type="Proteomes" id="UP001150924">
    <property type="component" value="Unassembled WGS sequence"/>
</dbReference>
<evidence type="ECO:0000313" key="4">
    <source>
        <dbReference type="EMBL" id="MCY1008333.1"/>
    </source>
</evidence>